<dbReference type="EMBL" id="CAJJDP010000017">
    <property type="protein sequence ID" value="CAD8145250.1"/>
    <property type="molecule type" value="Genomic_DNA"/>
</dbReference>
<gene>
    <name evidence="1" type="ORF">POCTA_138.1.T0170133</name>
</gene>
<keyword evidence="2" id="KW-1185">Reference proteome</keyword>
<dbReference type="AlphaFoldDB" id="A0A8S1SYI4"/>
<protein>
    <submittedName>
        <fullName evidence="1">Uncharacterized protein</fullName>
    </submittedName>
</protein>
<organism evidence="1 2">
    <name type="scientific">Paramecium octaurelia</name>
    <dbReference type="NCBI Taxonomy" id="43137"/>
    <lineage>
        <taxon>Eukaryota</taxon>
        <taxon>Sar</taxon>
        <taxon>Alveolata</taxon>
        <taxon>Ciliophora</taxon>
        <taxon>Intramacronucleata</taxon>
        <taxon>Oligohymenophorea</taxon>
        <taxon>Peniculida</taxon>
        <taxon>Parameciidae</taxon>
        <taxon>Paramecium</taxon>
    </lineage>
</organism>
<evidence type="ECO:0000313" key="1">
    <source>
        <dbReference type="EMBL" id="CAD8145250.1"/>
    </source>
</evidence>
<reference evidence="1" key="1">
    <citation type="submission" date="2021-01" db="EMBL/GenBank/DDBJ databases">
        <authorList>
            <consortium name="Genoscope - CEA"/>
            <person name="William W."/>
        </authorList>
    </citation>
    <scope>NUCLEOTIDE SEQUENCE</scope>
</reference>
<proteinExistence type="predicted"/>
<sequence length="228" mass="26482">MISSIILREDVPIYQMGVYQFYYMRTEYKRLHDKSLQIQPKSFSFVDNNVDYISIYESTIKQIDLQIQKSDVQINFSSDGLANAIVCAYLIDKGFDLDSAFFLMTDYLVIGQPYVQYLNSLKRFEAQLQSEPSLNRSSIILNSEMDLEKTIQNSIVQSEILNFPIFSQRLIETQRNSQILPSEYQATSEIYNQQPISFISFGQQELQNIIEESQINKVQSSQILNKKS</sequence>
<evidence type="ECO:0000313" key="2">
    <source>
        <dbReference type="Proteomes" id="UP000683925"/>
    </source>
</evidence>
<dbReference type="Proteomes" id="UP000683925">
    <property type="component" value="Unassembled WGS sequence"/>
</dbReference>
<dbReference type="OrthoDB" id="300284at2759"/>
<dbReference type="OMA" id="VDYISIY"/>
<name>A0A8S1SYI4_PAROT</name>
<comment type="caution">
    <text evidence="1">The sequence shown here is derived from an EMBL/GenBank/DDBJ whole genome shotgun (WGS) entry which is preliminary data.</text>
</comment>
<accession>A0A8S1SYI4</accession>